<protein>
    <submittedName>
        <fullName evidence="1">Uncharacterized protein</fullName>
    </submittedName>
</protein>
<gene>
    <name evidence="1" type="ORF">DFR64_0401</name>
</gene>
<dbReference type="AlphaFoldDB" id="A0A347ZU93"/>
<comment type="caution">
    <text evidence="1">The sequence shown here is derived from an EMBL/GenBank/DDBJ whole genome shotgun (WGS) entry which is preliminary data.</text>
</comment>
<evidence type="ECO:0000313" key="2">
    <source>
        <dbReference type="Proteomes" id="UP000256388"/>
    </source>
</evidence>
<dbReference type="Proteomes" id="UP000256388">
    <property type="component" value="Unassembled WGS sequence"/>
</dbReference>
<evidence type="ECO:0000313" key="1">
    <source>
        <dbReference type="EMBL" id="REG10542.1"/>
    </source>
</evidence>
<name>A0A347ZU93_9CHLR</name>
<dbReference type="EMBL" id="QUMS01000001">
    <property type="protein sequence ID" value="REG10542.1"/>
    <property type="molecule type" value="Genomic_DNA"/>
</dbReference>
<accession>A0A347ZU93</accession>
<dbReference type="RefSeq" id="WP_158675078.1">
    <property type="nucleotide sequence ID" value="NZ_AP018437.1"/>
</dbReference>
<proteinExistence type="predicted"/>
<organism evidence="1 2">
    <name type="scientific">Pelolinea submarina</name>
    <dbReference type="NCBI Taxonomy" id="913107"/>
    <lineage>
        <taxon>Bacteria</taxon>
        <taxon>Bacillati</taxon>
        <taxon>Chloroflexota</taxon>
        <taxon>Anaerolineae</taxon>
        <taxon>Anaerolineales</taxon>
        <taxon>Anaerolineaceae</taxon>
        <taxon>Pelolinea</taxon>
    </lineage>
</organism>
<sequence length="51" mass="5776">MKNPQNEKNAEVIYPNLALPSDPLTFMSYSSSQNYRHHVTPTATPGTAHYR</sequence>
<reference evidence="1 2" key="1">
    <citation type="submission" date="2018-08" db="EMBL/GenBank/DDBJ databases">
        <title>Genomic Encyclopedia of Type Strains, Phase IV (KMG-IV): sequencing the most valuable type-strain genomes for metagenomic binning, comparative biology and taxonomic classification.</title>
        <authorList>
            <person name="Goeker M."/>
        </authorList>
    </citation>
    <scope>NUCLEOTIDE SEQUENCE [LARGE SCALE GENOMIC DNA]</scope>
    <source>
        <strain evidence="1 2">DSM 23923</strain>
    </source>
</reference>
<keyword evidence="2" id="KW-1185">Reference proteome</keyword>